<dbReference type="EMBL" id="CP012333">
    <property type="protein sequence ID" value="AKV03595.1"/>
    <property type="molecule type" value="Genomic_DNA"/>
</dbReference>
<dbReference type="STRING" id="1391654.AKJ09_10258"/>
<evidence type="ECO:0008006" key="5">
    <source>
        <dbReference type="Google" id="ProtNLM"/>
    </source>
</evidence>
<dbReference type="Proteomes" id="UP000064967">
    <property type="component" value="Chromosome"/>
</dbReference>
<evidence type="ECO:0000313" key="4">
    <source>
        <dbReference type="Proteomes" id="UP000064967"/>
    </source>
</evidence>
<keyword evidence="1" id="KW-0812">Transmembrane</keyword>
<accession>A0A0K1QDT3</accession>
<evidence type="ECO:0000256" key="1">
    <source>
        <dbReference type="SAM" id="Phobius"/>
    </source>
</evidence>
<keyword evidence="4" id="KW-1185">Reference proteome</keyword>
<feature type="transmembrane region" description="Helical" evidence="1">
    <location>
        <begin position="561"/>
        <end position="579"/>
    </location>
</feature>
<feature type="signal peptide" evidence="2">
    <location>
        <begin position="1"/>
        <end position="33"/>
    </location>
</feature>
<keyword evidence="2" id="KW-0732">Signal</keyword>
<dbReference type="RefSeq" id="WP_146654339.1">
    <property type="nucleotide sequence ID" value="NZ_CP012333.1"/>
</dbReference>
<dbReference type="OrthoDB" id="5481576at2"/>
<evidence type="ECO:0000313" key="3">
    <source>
        <dbReference type="EMBL" id="AKV03595.1"/>
    </source>
</evidence>
<feature type="transmembrane region" description="Helical" evidence="1">
    <location>
        <begin position="658"/>
        <end position="683"/>
    </location>
</feature>
<feature type="transmembrane region" description="Helical" evidence="1">
    <location>
        <begin position="522"/>
        <end position="555"/>
    </location>
</feature>
<gene>
    <name evidence="3" type="ORF">AKJ09_10258</name>
</gene>
<dbReference type="AlphaFoldDB" id="A0A0K1QDT3"/>
<dbReference type="KEGG" id="llu:AKJ09_10258"/>
<keyword evidence="1" id="KW-1133">Transmembrane helix</keyword>
<feature type="chain" id="PRO_5005467289" description="FHA domain-containing protein" evidence="2">
    <location>
        <begin position="34"/>
        <end position="717"/>
    </location>
</feature>
<name>A0A0K1QDT3_9BACT</name>
<reference evidence="3 4" key="1">
    <citation type="submission" date="2015-08" db="EMBL/GenBank/DDBJ databases">
        <authorList>
            <person name="Babu N.S."/>
            <person name="Beckwith C.J."/>
            <person name="Beseler K.G."/>
            <person name="Brison A."/>
            <person name="Carone J.V."/>
            <person name="Caskin T.P."/>
            <person name="Diamond M."/>
            <person name="Durham M.E."/>
            <person name="Foxe J.M."/>
            <person name="Go M."/>
            <person name="Henderson B.A."/>
            <person name="Jones I.B."/>
            <person name="McGettigan J.A."/>
            <person name="Micheletti S.J."/>
            <person name="Nasrallah M.E."/>
            <person name="Ortiz D."/>
            <person name="Piller C.R."/>
            <person name="Privatt S.R."/>
            <person name="Schneider S.L."/>
            <person name="Sharp S."/>
            <person name="Smith T.C."/>
            <person name="Stanton J.D."/>
            <person name="Ullery H.E."/>
            <person name="Wilson R.J."/>
            <person name="Serrano M.G."/>
            <person name="Buck G."/>
            <person name="Lee V."/>
            <person name="Wang Y."/>
            <person name="Carvalho R."/>
            <person name="Voegtly L."/>
            <person name="Shi R."/>
            <person name="Duckworth R."/>
            <person name="Johnson A."/>
            <person name="Loviza R."/>
            <person name="Walstead R."/>
            <person name="Shah Z."/>
            <person name="Kiflezghi M."/>
            <person name="Wade K."/>
            <person name="Ball S.L."/>
            <person name="Bradley K.W."/>
            <person name="Asai D.J."/>
            <person name="Bowman C.A."/>
            <person name="Russell D.A."/>
            <person name="Pope W.H."/>
            <person name="Jacobs-Sera D."/>
            <person name="Hendrix R.W."/>
            <person name="Hatfull G.F."/>
        </authorList>
    </citation>
    <scope>NUCLEOTIDE SEQUENCE [LARGE SCALE GENOMIC DNA]</scope>
    <source>
        <strain evidence="3 4">DSM 27648</strain>
    </source>
</reference>
<organism evidence="3 4">
    <name type="scientific">Labilithrix luteola</name>
    <dbReference type="NCBI Taxonomy" id="1391654"/>
    <lineage>
        <taxon>Bacteria</taxon>
        <taxon>Pseudomonadati</taxon>
        <taxon>Myxococcota</taxon>
        <taxon>Polyangia</taxon>
        <taxon>Polyangiales</taxon>
        <taxon>Labilitrichaceae</taxon>
        <taxon>Labilithrix</taxon>
    </lineage>
</organism>
<keyword evidence="1" id="KW-0472">Membrane</keyword>
<protein>
    <recommendedName>
        <fullName evidence="5">FHA domain-containing protein</fullName>
    </recommendedName>
</protein>
<proteinExistence type="predicted"/>
<sequence length="717" mass="76928">MPAFKLASRFAQLGFLACLVCLALSTVGRTAEAHPATGHVQHASEPECGVCQAQPPPPPPEPVCEQDCFVLDTLSIRGAVAGTLSFELHGSVRAKGEQKIPLFGPPSQVRLEDVTLDGAHATIGFDGDHYVLLTSGSKTGARTFTLRGRLALGSDQILSVSGPLVSLDAHLTKGRLVEGDRLSGLQNTVLHFDPLSEEEGRAEPSRARVPSVFRLARSLRFGNETSFVYRLVASQATDLGVVRLPLKYGEKVQDVQGSTGWQAEGQELLLPTTGHEAEITIAGTLPAGAPNRPVTFKGDERAAYEWWMIESDPEHRVAVGGEPKLVETSQSPIPPIMPGARVYLVQRGQELEVDARSLVRGDVLAAVVRNHNLFVAITGRGELISDETVSFDNNGLDHLMLTPAGKAMYLSTDGTAQRILHTTAGAKDVLVPIRTGPHTLRVQSLSEVKFTPFLGALGIPSSSYALTTSNMDVTVGLPDSVYPIAVLGGDRLRTAFSSVDVFAVLLGVSLACFGFRTKKTRILGALATAGLWFVSHDGFVFATGTLFTCGAIFLASRFVRGAWLPAASGAIVIVALLVGREAMTRGGKETIGERYVAMLMRDVKKPSPETSYPPPAQEGSLETKAGVTPVSLSVPSSDLYVLSSRQLVTRDRPFVPRVLYVTSSLLAILHVAWLALVGALVWAHRERLAQLKQQIVARLGRRPEPKPIMPPREAPPF</sequence>
<evidence type="ECO:0000256" key="2">
    <source>
        <dbReference type="SAM" id="SignalP"/>
    </source>
</evidence>
<feature type="transmembrane region" description="Helical" evidence="1">
    <location>
        <begin position="495"/>
        <end position="515"/>
    </location>
</feature>